<comment type="subcellular location">
    <subcellularLocation>
        <location evidence="2">Membrane</location>
        <topology evidence="2">Multi-pass membrane protein</topology>
    </subcellularLocation>
</comment>
<evidence type="ECO:0000256" key="4">
    <source>
        <dbReference type="ARBA" id="ARBA00012483"/>
    </source>
</evidence>
<organism evidence="15 16">
    <name type="scientific">Tetranychus urticae</name>
    <name type="common">Two-spotted spider mite</name>
    <dbReference type="NCBI Taxonomy" id="32264"/>
    <lineage>
        <taxon>Eukaryota</taxon>
        <taxon>Metazoa</taxon>
        <taxon>Ecdysozoa</taxon>
        <taxon>Arthropoda</taxon>
        <taxon>Chelicerata</taxon>
        <taxon>Arachnida</taxon>
        <taxon>Acari</taxon>
        <taxon>Acariformes</taxon>
        <taxon>Trombidiformes</taxon>
        <taxon>Prostigmata</taxon>
        <taxon>Eleutherengona</taxon>
        <taxon>Raphignathae</taxon>
        <taxon>Tetranychoidea</taxon>
        <taxon>Tetranychidae</taxon>
        <taxon>Tetranychus</taxon>
    </lineage>
</organism>
<accession>T1L1L9</accession>
<feature type="compositionally biased region" description="Low complexity" evidence="13">
    <location>
        <begin position="651"/>
        <end position="673"/>
    </location>
</feature>
<keyword evidence="7" id="KW-0479">Metal-binding</keyword>
<dbReference type="KEGG" id="tut:107369430"/>
<feature type="compositionally biased region" description="Low complexity" evidence="13">
    <location>
        <begin position="194"/>
        <end position="206"/>
    </location>
</feature>
<evidence type="ECO:0000256" key="6">
    <source>
        <dbReference type="ARBA" id="ARBA00022692"/>
    </source>
</evidence>
<keyword evidence="12" id="KW-0472">Membrane</keyword>
<dbReference type="GO" id="GO:0005789">
    <property type="term" value="C:endoplasmic reticulum membrane"/>
    <property type="evidence" value="ECO:0007669"/>
    <property type="project" value="TreeGrafter"/>
</dbReference>
<dbReference type="HOGENOM" id="CLU_379166_0_0_1"/>
<evidence type="ECO:0000256" key="12">
    <source>
        <dbReference type="ARBA" id="ARBA00023136"/>
    </source>
</evidence>
<keyword evidence="8" id="KW-0863">Zinc-finger</keyword>
<evidence type="ECO:0000313" key="16">
    <source>
        <dbReference type="Proteomes" id="UP000015104"/>
    </source>
</evidence>
<dbReference type="PANTHER" id="PTHR13145">
    <property type="entry name" value="SSM4 PROTEIN"/>
    <property type="match status" value="1"/>
</dbReference>
<gene>
    <name evidence="15" type="primary">107369430</name>
</gene>
<dbReference type="Pfam" id="PF12906">
    <property type="entry name" value="RINGv"/>
    <property type="match status" value="1"/>
</dbReference>
<keyword evidence="9" id="KW-0833">Ubl conjugation pathway</keyword>
<evidence type="ECO:0000259" key="14">
    <source>
        <dbReference type="PROSITE" id="PS51292"/>
    </source>
</evidence>
<evidence type="ECO:0000256" key="7">
    <source>
        <dbReference type="ARBA" id="ARBA00022723"/>
    </source>
</evidence>
<dbReference type="OrthoDB" id="1108038at2759"/>
<evidence type="ECO:0000256" key="5">
    <source>
        <dbReference type="ARBA" id="ARBA00022679"/>
    </source>
</evidence>
<sequence>MDNNIQDICRVCRSEGSTDKPLYHPCRCTGSVKYIHKDCLVQWLKYSEKEYCELCNYRFSFTTSRSSRIISSYKVFETDCPIGTIKRKPSLPLTSTTRNLAKQSDNAVLDIESSSSGDDEKTFKNGIFRLRRSATAERLDNSFTYEGKSIGRFEPPMTNQTPQDSSEDADCEEEEDDYGDDDLDDFPLPPPPETLTSSLSCLSLDSLPPPPSEFLDNSDDFKITDKTESTQSLRRFSNAKPISPVVPPNLDYLNDNLFEYLTRNNGNKRNSCTSTSTSTDSTTSSNINSNSSRVSTSNSNHYQTTLKRDSMNRITGSTLPSPMHNQSPSPVSITTIAQQRLQSQHSYSDQLYPESPKPNDSKNEANKEPIYQQIPAHFVSNQISSSTNVTCRQPNSQHYQYPQMQQHQQLLGHSNANICQPSNHAESIDGPIYQEVPKTVAQNVNYGNNSNNNNNRESLSQRSSNGLNLSFNNNSSPVIISTNTMSPGSRPSSIVSTPTNNCKTSTFNKVEIAASFNYPPPMSQRNPMKGPLPPPPEIFLRDIHRVMDKKWKVAQQLSVDTNQTIDQLIFGFRGSHDYYYYYDYPQNQQPSETPIPPYPSQTINNHYEVPPNMSHYNHNYNQNYQSNPYQQNVSPCQRIDELSECNNAIHSSPNSSASSSSSGTSNSSMMSSPYYNEIQERDIPVLPPPPILRCTNSSLFDKTSIRGKSAPPPPPRRSDKTRLSGRNQLRN</sequence>
<dbReference type="PROSITE" id="PS51292">
    <property type="entry name" value="ZF_RING_CH"/>
    <property type="match status" value="1"/>
</dbReference>
<evidence type="ECO:0000256" key="11">
    <source>
        <dbReference type="ARBA" id="ARBA00022989"/>
    </source>
</evidence>
<dbReference type="Proteomes" id="UP000015104">
    <property type="component" value="Unassembled WGS sequence"/>
</dbReference>
<proteinExistence type="predicted"/>
<name>T1L1L9_TETUR</name>
<evidence type="ECO:0000256" key="10">
    <source>
        <dbReference type="ARBA" id="ARBA00022833"/>
    </source>
</evidence>
<feature type="region of interest" description="Disordered" evidence="13">
    <location>
        <begin position="146"/>
        <end position="222"/>
    </location>
</feature>
<feature type="region of interest" description="Disordered" evidence="13">
    <location>
        <begin position="443"/>
        <end position="471"/>
    </location>
</feature>
<evidence type="ECO:0000256" key="2">
    <source>
        <dbReference type="ARBA" id="ARBA00004141"/>
    </source>
</evidence>
<dbReference type="SUPFAM" id="SSF57850">
    <property type="entry name" value="RING/U-box"/>
    <property type="match status" value="1"/>
</dbReference>
<evidence type="ECO:0000256" key="9">
    <source>
        <dbReference type="ARBA" id="ARBA00022786"/>
    </source>
</evidence>
<dbReference type="GO" id="GO:0061630">
    <property type="term" value="F:ubiquitin protein ligase activity"/>
    <property type="evidence" value="ECO:0007669"/>
    <property type="project" value="UniProtKB-EC"/>
</dbReference>
<comment type="pathway">
    <text evidence="3">Protein modification; protein ubiquitination.</text>
</comment>
<reference evidence="16" key="1">
    <citation type="submission" date="2011-08" db="EMBL/GenBank/DDBJ databases">
        <authorList>
            <person name="Rombauts S."/>
        </authorList>
    </citation>
    <scope>NUCLEOTIDE SEQUENCE</scope>
    <source>
        <strain evidence="16">London</strain>
    </source>
</reference>
<keyword evidence="10" id="KW-0862">Zinc</keyword>
<evidence type="ECO:0000256" key="13">
    <source>
        <dbReference type="SAM" id="MobiDB-lite"/>
    </source>
</evidence>
<keyword evidence="5" id="KW-0808">Transferase</keyword>
<dbReference type="CDD" id="cd16702">
    <property type="entry name" value="RING_CH-C4HC3_MARCH6"/>
    <property type="match status" value="1"/>
</dbReference>
<dbReference type="GO" id="GO:0008270">
    <property type="term" value="F:zinc ion binding"/>
    <property type="evidence" value="ECO:0007669"/>
    <property type="project" value="UniProtKB-KW"/>
</dbReference>
<evidence type="ECO:0000256" key="3">
    <source>
        <dbReference type="ARBA" id="ARBA00004906"/>
    </source>
</evidence>
<feature type="region of interest" description="Disordered" evidence="13">
    <location>
        <begin position="263"/>
        <end position="365"/>
    </location>
</feature>
<dbReference type="eggNOG" id="KOG1609">
    <property type="taxonomic scope" value="Eukaryota"/>
</dbReference>
<keyword evidence="6" id="KW-0812">Transmembrane</keyword>
<keyword evidence="16" id="KW-1185">Reference proteome</keyword>
<evidence type="ECO:0000313" key="15">
    <source>
        <dbReference type="EnsemblMetazoa" id="tetur32g00110.1"/>
    </source>
</evidence>
<keyword evidence="11" id="KW-1133">Transmembrane helix</keyword>
<evidence type="ECO:0000256" key="1">
    <source>
        <dbReference type="ARBA" id="ARBA00000900"/>
    </source>
</evidence>
<dbReference type="EnsemblMetazoa" id="tetur32g00110.1">
    <property type="protein sequence ID" value="tetur32g00110.1"/>
    <property type="gene ID" value="tetur32g00110"/>
</dbReference>
<dbReference type="InterPro" id="IPR013083">
    <property type="entry name" value="Znf_RING/FYVE/PHD"/>
</dbReference>
<dbReference type="EMBL" id="CAEY01000920">
    <property type="status" value="NOT_ANNOTATED_CDS"/>
    <property type="molecule type" value="Genomic_DNA"/>
</dbReference>
<evidence type="ECO:0000256" key="8">
    <source>
        <dbReference type="ARBA" id="ARBA00022771"/>
    </source>
</evidence>
<dbReference type="STRING" id="32264.T1L1L9"/>
<dbReference type="EC" id="2.3.2.27" evidence="4"/>
<protein>
    <recommendedName>
        <fullName evidence="4">RING-type E3 ubiquitin transferase</fullName>
        <ecNumber evidence="4">2.3.2.27</ecNumber>
    </recommendedName>
</protein>
<dbReference type="PANTHER" id="PTHR13145:SF0">
    <property type="entry name" value="E3 UBIQUITIN-PROTEIN LIGASE MARCHF6"/>
    <property type="match status" value="1"/>
</dbReference>
<feature type="domain" description="RING-CH-type" evidence="14">
    <location>
        <begin position="1"/>
        <end position="62"/>
    </location>
</feature>
<comment type="catalytic activity">
    <reaction evidence="1">
        <text>S-ubiquitinyl-[E2 ubiquitin-conjugating enzyme]-L-cysteine + [acceptor protein]-L-lysine = [E2 ubiquitin-conjugating enzyme]-L-cysteine + N(6)-ubiquitinyl-[acceptor protein]-L-lysine.</text>
        <dbReference type="EC" id="2.3.2.27"/>
    </reaction>
</comment>
<feature type="compositionally biased region" description="Polar residues" evidence="13">
    <location>
        <begin position="312"/>
        <end position="349"/>
    </location>
</feature>
<feature type="region of interest" description="Disordered" evidence="13">
    <location>
        <begin position="647"/>
        <end position="731"/>
    </location>
</feature>
<feature type="compositionally biased region" description="Acidic residues" evidence="13">
    <location>
        <begin position="165"/>
        <end position="185"/>
    </location>
</feature>
<dbReference type="InterPro" id="IPR011016">
    <property type="entry name" value="Znf_RING-CH"/>
</dbReference>
<reference evidence="15" key="2">
    <citation type="submission" date="2015-06" db="UniProtKB">
        <authorList>
            <consortium name="EnsemblMetazoa"/>
        </authorList>
    </citation>
    <scope>IDENTIFICATION</scope>
</reference>
<dbReference type="SMART" id="SM00744">
    <property type="entry name" value="RINGv"/>
    <property type="match status" value="1"/>
</dbReference>
<dbReference type="GO" id="GO:0036503">
    <property type="term" value="P:ERAD pathway"/>
    <property type="evidence" value="ECO:0007669"/>
    <property type="project" value="TreeGrafter"/>
</dbReference>
<feature type="compositionally biased region" description="Low complexity" evidence="13">
    <location>
        <begin position="270"/>
        <end position="300"/>
    </location>
</feature>
<dbReference type="Gene3D" id="3.30.40.10">
    <property type="entry name" value="Zinc/RING finger domain, C3HC4 (zinc finger)"/>
    <property type="match status" value="1"/>
</dbReference>
<dbReference type="AlphaFoldDB" id="T1L1L9"/>